<feature type="transmembrane region" description="Helical" evidence="5">
    <location>
        <begin position="285"/>
        <end position="309"/>
    </location>
</feature>
<comment type="subcellular location">
    <subcellularLocation>
        <location evidence="1">Membrane</location>
        <topology evidence="1">Multi-pass membrane protein</topology>
    </subcellularLocation>
</comment>
<dbReference type="PANTHER" id="PTHR31310:SF8">
    <property type="entry name" value="INOSITOLPHOSPHOTRANSFERASE 1"/>
    <property type="match status" value="1"/>
</dbReference>
<evidence type="ECO:0000256" key="3">
    <source>
        <dbReference type="ARBA" id="ARBA00022989"/>
    </source>
</evidence>
<reference evidence="7" key="2">
    <citation type="submission" date="2014-02" db="EMBL/GenBank/DDBJ databases">
        <title>Complete DNA sequence of /Kuraishia capsulata/ illustrates novel genomic features among budding yeasts (/Saccharomycotina/).</title>
        <authorList>
            <person name="Morales L."/>
            <person name="Noel B."/>
            <person name="Porcel B."/>
            <person name="Marcet-Houben M."/>
            <person name="Hullo M-F."/>
            <person name="Sacerdot C."/>
            <person name="Tekaia F."/>
            <person name="Leh-Louis V."/>
            <person name="Despons L."/>
            <person name="Khanna V."/>
            <person name="Aury J-M."/>
            <person name="Barbe V."/>
            <person name="Couloux A."/>
            <person name="Labadie K."/>
            <person name="Pelletier E."/>
            <person name="Souciet J-L."/>
            <person name="Boekhout T."/>
            <person name="Gabaldon T."/>
            <person name="Wincker P."/>
            <person name="Dujon B."/>
        </authorList>
    </citation>
    <scope>NUCLEOTIDE SEQUENCE</scope>
    <source>
        <strain evidence="7">CBS 1993</strain>
    </source>
</reference>
<organism evidence="7 8">
    <name type="scientific">Kuraishia capsulata CBS 1993</name>
    <dbReference type="NCBI Taxonomy" id="1382522"/>
    <lineage>
        <taxon>Eukaryota</taxon>
        <taxon>Fungi</taxon>
        <taxon>Dikarya</taxon>
        <taxon>Ascomycota</taxon>
        <taxon>Saccharomycotina</taxon>
        <taxon>Pichiomycetes</taxon>
        <taxon>Pichiales</taxon>
        <taxon>Pichiaceae</taxon>
        <taxon>Kuraishia</taxon>
    </lineage>
</organism>
<evidence type="ECO:0000259" key="6">
    <source>
        <dbReference type="Pfam" id="PF14378"/>
    </source>
</evidence>
<keyword evidence="8" id="KW-1185">Reference proteome</keyword>
<evidence type="ECO:0000256" key="2">
    <source>
        <dbReference type="ARBA" id="ARBA00022692"/>
    </source>
</evidence>
<evidence type="ECO:0000313" key="8">
    <source>
        <dbReference type="Proteomes" id="UP000019384"/>
    </source>
</evidence>
<dbReference type="GeneID" id="34522745"/>
<protein>
    <recommendedName>
        <fullName evidence="6">Inositolphosphotransferase Aur1/Ipt1 domain-containing protein</fullName>
    </recommendedName>
</protein>
<feature type="transmembrane region" description="Helical" evidence="5">
    <location>
        <begin position="188"/>
        <end position="208"/>
    </location>
</feature>
<dbReference type="OrthoDB" id="5784at2759"/>
<evidence type="ECO:0000256" key="4">
    <source>
        <dbReference type="ARBA" id="ARBA00023136"/>
    </source>
</evidence>
<dbReference type="EMBL" id="HG793130">
    <property type="protein sequence ID" value="CDK29370.1"/>
    <property type="molecule type" value="Genomic_DNA"/>
</dbReference>
<feature type="transmembrane region" description="Helical" evidence="5">
    <location>
        <begin position="26"/>
        <end position="47"/>
    </location>
</feature>
<sequence length="398" mass="45992">MTPTTLIKLPLQFVVRIVQSGINRRTIFGLFFNFWLNFSLVFIWLLMFKNAGIVPDSWRPRIHVRFAQNLDRFMFDVHQVSSWVSLGLLVSTAFLLWTYFYYFDETKYVRNTLSSSNSPIYDDYDDDEVQIEMSANKQSLQVQKQTVYFPVGCFRATPVVLVAASWFLLNIEHSFINNFATYKDLIAWFSYVLLHFLSPLFTAIWLYVFQTPGALKYFGLCLGFQNICGVCTHMLFPNAPPWFIHLHGEDAAADYSMQGYAAGLTRVDVALGTHLNSNGFHKSPIVFGALPSLHSAMAVQACLFITYYSRWLTPKFAMLAFVNLQWWATMYLDHHWRLDLVIGLLYAVTVFTVVQPKLKRKEREFVVARSRGNFGSGSTMGMRVFRNTFAQDFFDPYS</sequence>
<accession>W6MXR9</accession>
<feature type="domain" description="Inositolphosphotransferase Aur1/Ipt1" evidence="6">
    <location>
        <begin position="166"/>
        <end position="351"/>
    </location>
</feature>
<dbReference type="Pfam" id="PF14378">
    <property type="entry name" value="PAP2_3"/>
    <property type="match status" value="1"/>
</dbReference>
<proteinExistence type="predicted"/>
<dbReference type="InterPro" id="IPR052185">
    <property type="entry name" value="IPC_Synthase-Related"/>
</dbReference>
<dbReference type="InterPro" id="IPR026841">
    <property type="entry name" value="Aur1/Ipt1"/>
</dbReference>
<gene>
    <name evidence="7" type="ORF">KUCA_T00005358001</name>
</gene>
<feature type="transmembrane region" description="Helical" evidence="5">
    <location>
        <begin position="147"/>
        <end position="168"/>
    </location>
</feature>
<dbReference type="GO" id="GO:0016772">
    <property type="term" value="F:transferase activity, transferring phosphorus-containing groups"/>
    <property type="evidence" value="ECO:0007669"/>
    <property type="project" value="EnsemblFungi"/>
</dbReference>
<dbReference type="GO" id="GO:0006676">
    <property type="term" value="P:mannosyl diphosphorylinositol ceramide metabolic process"/>
    <property type="evidence" value="ECO:0007669"/>
    <property type="project" value="EnsemblFungi"/>
</dbReference>
<dbReference type="Proteomes" id="UP000019384">
    <property type="component" value="Unassembled WGS sequence"/>
</dbReference>
<evidence type="ECO:0000256" key="5">
    <source>
        <dbReference type="SAM" id="Phobius"/>
    </source>
</evidence>
<dbReference type="HOGENOM" id="CLU_047580_1_0_1"/>
<dbReference type="GO" id="GO:0016020">
    <property type="term" value="C:membrane"/>
    <property type="evidence" value="ECO:0007669"/>
    <property type="project" value="UniProtKB-SubCell"/>
</dbReference>
<evidence type="ECO:0000256" key="1">
    <source>
        <dbReference type="ARBA" id="ARBA00004141"/>
    </source>
</evidence>
<keyword evidence="2 5" id="KW-0812">Transmembrane</keyword>
<dbReference type="RefSeq" id="XP_022461357.1">
    <property type="nucleotide sequence ID" value="XM_022600546.1"/>
</dbReference>
<evidence type="ECO:0000313" key="7">
    <source>
        <dbReference type="EMBL" id="CDK29370.1"/>
    </source>
</evidence>
<dbReference type="CDD" id="cd03386">
    <property type="entry name" value="PAP2_Aur1_like"/>
    <property type="match status" value="1"/>
</dbReference>
<dbReference type="GO" id="GO:0030148">
    <property type="term" value="P:sphingolipid biosynthetic process"/>
    <property type="evidence" value="ECO:0007669"/>
    <property type="project" value="EnsemblFungi"/>
</dbReference>
<keyword evidence="4 5" id="KW-0472">Membrane</keyword>
<feature type="transmembrane region" description="Helical" evidence="5">
    <location>
        <begin position="80"/>
        <end position="102"/>
    </location>
</feature>
<reference evidence="7" key="1">
    <citation type="submission" date="2013-12" db="EMBL/GenBank/DDBJ databases">
        <authorList>
            <person name="Genoscope - CEA"/>
        </authorList>
    </citation>
    <scope>NUCLEOTIDE SEQUENCE</scope>
    <source>
        <strain evidence="7">CBS 1993</strain>
    </source>
</reference>
<dbReference type="STRING" id="1382522.W6MXR9"/>
<dbReference type="PANTHER" id="PTHR31310">
    <property type="match status" value="1"/>
</dbReference>
<dbReference type="AlphaFoldDB" id="W6MXR9"/>
<name>W6MXR9_9ASCO</name>
<dbReference type="GO" id="GO:0070916">
    <property type="term" value="C:inositol phosphoceramide synthase complex"/>
    <property type="evidence" value="ECO:0007669"/>
    <property type="project" value="TreeGrafter"/>
</dbReference>
<feature type="transmembrane region" description="Helical" evidence="5">
    <location>
        <begin position="338"/>
        <end position="354"/>
    </location>
</feature>
<dbReference type="GO" id="GO:0010507">
    <property type="term" value="P:negative regulation of autophagy"/>
    <property type="evidence" value="ECO:0007669"/>
    <property type="project" value="EnsemblFungi"/>
</dbReference>
<keyword evidence="3 5" id="KW-1133">Transmembrane helix</keyword>